<dbReference type="AlphaFoldDB" id="A0A4P6V3Y6"/>
<dbReference type="InterPro" id="IPR002559">
    <property type="entry name" value="Transposase_11"/>
</dbReference>
<dbReference type="GO" id="GO:0006313">
    <property type="term" value="P:DNA transposition"/>
    <property type="evidence" value="ECO:0007669"/>
    <property type="project" value="InterPro"/>
</dbReference>
<dbReference type="GO" id="GO:0003677">
    <property type="term" value="F:DNA binding"/>
    <property type="evidence" value="ECO:0007669"/>
    <property type="project" value="InterPro"/>
</dbReference>
<evidence type="ECO:0000313" key="3">
    <source>
        <dbReference type="EMBL" id="QBK31965.1"/>
    </source>
</evidence>
<dbReference type="GO" id="GO:0004803">
    <property type="term" value="F:transposase activity"/>
    <property type="evidence" value="ECO:0007669"/>
    <property type="project" value="InterPro"/>
</dbReference>
<keyword evidence="4" id="KW-1185">Reference proteome</keyword>
<dbReference type="EMBL" id="CP036532">
    <property type="protein sequence ID" value="QBK31965.1"/>
    <property type="molecule type" value="Genomic_DNA"/>
</dbReference>
<dbReference type="NCBIfam" id="NF033580">
    <property type="entry name" value="transpos_IS5_3"/>
    <property type="match status" value="1"/>
</dbReference>
<dbReference type="KEGG" id="rpod:E0E05_16045"/>
<feature type="domain" description="Transposase IS4-like" evidence="2">
    <location>
        <begin position="46"/>
        <end position="160"/>
    </location>
</feature>
<sequence>MLLPRPSLKTRSDHHNPRSSTPRVILGNRRARMRVTWSMFLWASTATGRSRGGLTTKIHMTVDALSRPLELVLTSWQPGDAPLAPALLNGLSPRRVLADKAYDSNAIRALVADLGAESVIPCNPTRRRRIVYEAEAYKMRNTVERCFNKIKHFRRIAMRLDPAPPTSSASCRS</sequence>
<accession>A0A4P6V3Y6</accession>
<reference evidence="3 4" key="1">
    <citation type="journal article" date="2017" name="Int. J. Syst. Evol. Microbiol.">
        <title>Roseitalea porphyridii gen. nov., sp. nov., isolated from a red alga, and reclassification of Hoeflea suaedae Chung et al. 2013 as Pseudohoeflea suaedae gen. nov., comb. nov.</title>
        <authorList>
            <person name="Hyeon J.W."/>
            <person name="Jeong S.E."/>
            <person name="Baek K."/>
            <person name="Jeon C.O."/>
        </authorList>
    </citation>
    <scope>NUCLEOTIDE SEQUENCE [LARGE SCALE GENOMIC DNA]</scope>
    <source>
        <strain evidence="3 4">MA7-20</strain>
    </source>
</reference>
<protein>
    <submittedName>
        <fullName evidence="3">IS5 family transposase</fullName>
    </submittedName>
</protein>
<dbReference type="Proteomes" id="UP000293719">
    <property type="component" value="Chromosome"/>
</dbReference>
<evidence type="ECO:0000259" key="2">
    <source>
        <dbReference type="Pfam" id="PF01609"/>
    </source>
</evidence>
<feature type="region of interest" description="Disordered" evidence="1">
    <location>
        <begin position="1"/>
        <end position="23"/>
    </location>
</feature>
<evidence type="ECO:0000313" key="4">
    <source>
        <dbReference type="Proteomes" id="UP000293719"/>
    </source>
</evidence>
<proteinExistence type="predicted"/>
<name>A0A4P6V3Y6_9HYPH</name>
<dbReference type="PANTHER" id="PTHR30007">
    <property type="entry name" value="PHP DOMAIN PROTEIN"/>
    <property type="match status" value="1"/>
</dbReference>
<evidence type="ECO:0000256" key="1">
    <source>
        <dbReference type="SAM" id="MobiDB-lite"/>
    </source>
</evidence>
<gene>
    <name evidence="3" type="ORF">E0E05_16045</name>
</gene>
<dbReference type="Pfam" id="PF01609">
    <property type="entry name" value="DDE_Tnp_1"/>
    <property type="match status" value="1"/>
</dbReference>
<dbReference type="PANTHER" id="PTHR30007:SF1">
    <property type="entry name" value="BLR1914 PROTEIN"/>
    <property type="match status" value="1"/>
</dbReference>
<organism evidence="3 4">
    <name type="scientific">Roseitalea porphyridii</name>
    <dbReference type="NCBI Taxonomy" id="1852022"/>
    <lineage>
        <taxon>Bacteria</taxon>
        <taxon>Pseudomonadati</taxon>
        <taxon>Pseudomonadota</taxon>
        <taxon>Alphaproteobacteria</taxon>
        <taxon>Hyphomicrobiales</taxon>
        <taxon>Ahrensiaceae</taxon>
        <taxon>Roseitalea</taxon>
    </lineage>
</organism>